<evidence type="ECO:0000313" key="1">
    <source>
        <dbReference type="EMBL" id="GGG54839.1"/>
    </source>
</evidence>
<gene>
    <name evidence="1" type="ORF">GCM10011403_09910</name>
</gene>
<protein>
    <submittedName>
        <fullName evidence="1">Uncharacterized protein</fullName>
    </submittedName>
</protein>
<proteinExistence type="predicted"/>
<accession>A0A917GRP6</accession>
<name>A0A917GRP6_9GAMM</name>
<dbReference type="AlphaFoldDB" id="A0A917GRP6"/>
<comment type="caution">
    <text evidence="1">The sequence shown here is derived from an EMBL/GenBank/DDBJ whole genome shotgun (WGS) entry which is preliminary data.</text>
</comment>
<dbReference type="EMBL" id="BMIY01000004">
    <property type="protein sequence ID" value="GGG54839.1"/>
    <property type="molecule type" value="Genomic_DNA"/>
</dbReference>
<dbReference type="OrthoDB" id="9342527at2"/>
<sequence length="376" mass="44488">MQIFPEIWIFAVSRIGPAFYFVDVTMAVLENCVMSFRSKLLFLMLAAGVTLHSAVAQDMQSQPEGETAPTFDSIFQRTVEQIELDRTFRWLEEQRDDMSRRVSLVGRNLDDWLAGEVVGERTNESYVRLKLNQRVGHKDTYYSNVRISGRVDLPRASERWKLIFESETQENNSLRDQRLSNINASSFTGGFSYEHPERNGWRFNHDVGLKARIPLDPFYRFRIRFDRDISEEWYAGINTKLFYFHNDGWGQDSRFYLNRIFNPSLNLRIQTEVNYRHKERLTEFGQSLSLHHQLGDLETLTYEMGLIGQNRPISKVDNYYMQMVYRRAVYEDWLVMELVPQLISEEHHNWDIDPRVQLNLEVYFFDPSQASNRVSQ</sequence>
<reference evidence="1" key="2">
    <citation type="submission" date="2020-09" db="EMBL/GenBank/DDBJ databases">
        <authorList>
            <person name="Sun Q."/>
            <person name="Zhou Y."/>
        </authorList>
    </citation>
    <scope>NUCLEOTIDE SEQUENCE</scope>
    <source>
        <strain evidence="1">CGMCC 1.15425</strain>
    </source>
</reference>
<organism evidence="1 2">
    <name type="scientific">Pseudohongiella nitratireducens</name>
    <dbReference type="NCBI Taxonomy" id="1768907"/>
    <lineage>
        <taxon>Bacteria</taxon>
        <taxon>Pseudomonadati</taxon>
        <taxon>Pseudomonadota</taxon>
        <taxon>Gammaproteobacteria</taxon>
        <taxon>Pseudomonadales</taxon>
        <taxon>Pseudohongiellaceae</taxon>
        <taxon>Pseudohongiella</taxon>
    </lineage>
</organism>
<reference evidence="1" key="1">
    <citation type="journal article" date="2014" name="Int. J. Syst. Evol. Microbiol.">
        <title>Complete genome sequence of Corynebacterium casei LMG S-19264T (=DSM 44701T), isolated from a smear-ripened cheese.</title>
        <authorList>
            <consortium name="US DOE Joint Genome Institute (JGI-PGF)"/>
            <person name="Walter F."/>
            <person name="Albersmeier A."/>
            <person name="Kalinowski J."/>
            <person name="Ruckert C."/>
        </authorList>
    </citation>
    <scope>NUCLEOTIDE SEQUENCE</scope>
    <source>
        <strain evidence="1">CGMCC 1.15425</strain>
    </source>
</reference>
<keyword evidence="2" id="KW-1185">Reference proteome</keyword>
<evidence type="ECO:0000313" key="2">
    <source>
        <dbReference type="Proteomes" id="UP000627715"/>
    </source>
</evidence>
<dbReference type="Proteomes" id="UP000627715">
    <property type="component" value="Unassembled WGS sequence"/>
</dbReference>